<dbReference type="Proteomes" id="UP000221247">
    <property type="component" value="Segment"/>
</dbReference>
<gene>
    <name evidence="2" type="primary">100</name>
    <name evidence="2" type="ORF">PBI_BELLAMY_100</name>
</gene>
<dbReference type="GeneID" id="54981430"/>
<evidence type="ECO:0000259" key="1">
    <source>
        <dbReference type="Pfam" id="PF06114"/>
    </source>
</evidence>
<dbReference type="Pfam" id="PF06114">
    <property type="entry name" value="Peptidase_M78"/>
    <property type="match status" value="1"/>
</dbReference>
<organism evidence="2 3">
    <name type="scientific">Synechococcus phage Bellamy</name>
    <dbReference type="NCBI Taxonomy" id="2023996"/>
    <lineage>
        <taxon>Viruses</taxon>
        <taxon>Duplodnaviria</taxon>
        <taxon>Heunggongvirae</taxon>
        <taxon>Uroviricota</taxon>
        <taxon>Caudoviricetes</taxon>
        <taxon>Pantevenvirales</taxon>
        <taxon>Kyanoviridae</taxon>
        <taxon>Bellamyvirus</taxon>
        <taxon>Bellamyvirus bellamy</taxon>
    </lineage>
</organism>
<evidence type="ECO:0000313" key="3">
    <source>
        <dbReference type="Proteomes" id="UP000221247"/>
    </source>
</evidence>
<dbReference type="KEGG" id="vg:54981430"/>
<dbReference type="InterPro" id="IPR010359">
    <property type="entry name" value="IrrE_HExxH"/>
</dbReference>
<keyword evidence="3" id="KW-1185">Reference proteome</keyword>
<evidence type="ECO:0000313" key="2">
    <source>
        <dbReference type="EMBL" id="ASR76145.1"/>
    </source>
</evidence>
<protein>
    <recommendedName>
        <fullName evidence="1">IrrE N-terminal-like domain-containing protein</fullName>
    </recommendedName>
</protein>
<dbReference type="RefSeq" id="YP_009791257.1">
    <property type="nucleotide sequence ID" value="NC_047838.1"/>
</dbReference>
<accession>A0A222YXY7</accession>
<name>A0A222YXY7_9CAUD</name>
<reference evidence="2 3" key="1">
    <citation type="submission" date="2017-06" db="EMBL/GenBank/DDBJ databases">
        <authorList>
            <person name="Kim H.J."/>
            <person name="Triplett B.A."/>
        </authorList>
    </citation>
    <scope>NUCLEOTIDE SEQUENCE [LARGE SCALE GENOMIC DNA]</scope>
</reference>
<dbReference type="EMBL" id="MF351863">
    <property type="protein sequence ID" value="ASR76145.1"/>
    <property type="molecule type" value="Genomic_DNA"/>
</dbReference>
<feature type="domain" description="IrrE N-terminal-like" evidence="1">
    <location>
        <begin position="45"/>
        <end position="108"/>
    </location>
</feature>
<proteinExistence type="predicted"/>
<sequence length="130" mass="14975">MFAITGKKSTSLCFPKMLFVSGHSPFFSLTHRVYDFFSELYEVSADVEVCHTNLRDEHALGFTEVNGDEQFIQIHNGLNREEFIVTLLHELVHVVQNEKGMIDETERESEAYRLEGILYKNYCASLQGVH</sequence>